<proteinExistence type="predicted"/>
<accession>A0A381N7A4</accession>
<gene>
    <name evidence="1" type="ORF">METZ01_LOCUS3355</name>
</gene>
<sequence length="63" mass="7586">MLHFFIVHVKQESIISDTYKFLDSSFRVNDNVLRVCHDWPFYSLTCFANDLGLKFFLVHFINR</sequence>
<dbReference type="AlphaFoldDB" id="A0A381N7A4"/>
<evidence type="ECO:0000313" key="1">
    <source>
        <dbReference type="EMBL" id="SUZ50501.1"/>
    </source>
</evidence>
<organism evidence="1">
    <name type="scientific">marine metagenome</name>
    <dbReference type="NCBI Taxonomy" id="408172"/>
    <lineage>
        <taxon>unclassified sequences</taxon>
        <taxon>metagenomes</taxon>
        <taxon>ecological metagenomes</taxon>
    </lineage>
</organism>
<protein>
    <submittedName>
        <fullName evidence="1">Uncharacterized protein</fullName>
    </submittedName>
</protein>
<reference evidence="1" key="1">
    <citation type="submission" date="2018-05" db="EMBL/GenBank/DDBJ databases">
        <authorList>
            <person name="Lanie J.A."/>
            <person name="Ng W.-L."/>
            <person name="Kazmierczak K.M."/>
            <person name="Andrzejewski T.M."/>
            <person name="Davidsen T.M."/>
            <person name="Wayne K.J."/>
            <person name="Tettelin H."/>
            <person name="Glass J.I."/>
            <person name="Rusch D."/>
            <person name="Podicherti R."/>
            <person name="Tsui H.-C.T."/>
            <person name="Winkler M.E."/>
        </authorList>
    </citation>
    <scope>NUCLEOTIDE SEQUENCE</scope>
</reference>
<name>A0A381N7A4_9ZZZZ</name>
<dbReference type="EMBL" id="UINC01000174">
    <property type="protein sequence ID" value="SUZ50501.1"/>
    <property type="molecule type" value="Genomic_DNA"/>
</dbReference>